<reference evidence="2" key="1">
    <citation type="journal article" date="2022" name="Nat. Commun.">
        <title>Chromosome evolution and the genetic basis of agronomically important traits in greater yam.</title>
        <authorList>
            <person name="Bredeson J.V."/>
            <person name="Lyons J.B."/>
            <person name="Oniyinde I.O."/>
            <person name="Okereke N.R."/>
            <person name="Kolade O."/>
            <person name="Nnabue I."/>
            <person name="Nwadili C.O."/>
            <person name="Hribova E."/>
            <person name="Parker M."/>
            <person name="Nwogha J."/>
            <person name="Shu S."/>
            <person name="Carlson J."/>
            <person name="Kariba R."/>
            <person name="Muthemba S."/>
            <person name="Knop K."/>
            <person name="Barton G.J."/>
            <person name="Sherwood A.V."/>
            <person name="Lopez-Montes A."/>
            <person name="Asiedu R."/>
            <person name="Jamnadass R."/>
            <person name="Muchugi A."/>
            <person name="Goodstein D."/>
            <person name="Egesi C.N."/>
            <person name="Featherston J."/>
            <person name="Asfaw A."/>
            <person name="Simpson G.G."/>
            <person name="Dolezel J."/>
            <person name="Hendre P.S."/>
            <person name="Van Deynze A."/>
            <person name="Kumar P.L."/>
            <person name="Obidiegwu J.E."/>
            <person name="Bhattacharjee R."/>
            <person name="Rokhsar D.S."/>
        </authorList>
    </citation>
    <scope>NUCLEOTIDE SEQUENCE [LARGE SCALE GENOMIC DNA]</scope>
    <source>
        <strain evidence="2">cv. TDa95/00328</strain>
    </source>
</reference>
<accession>A0ACB7UTI9</accession>
<organism evidence="1 2">
    <name type="scientific">Dioscorea alata</name>
    <name type="common">Purple yam</name>
    <dbReference type="NCBI Taxonomy" id="55571"/>
    <lineage>
        <taxon>Eukaryota</taxon>
        <taxon>Viridiplantae</taxon>
        <taxon>Streptophyta</taxon>
        <taxon>Embryophyta</taxon>
        <taxon>Tracheophyta</taxon>
        <taxon>Spermatophyta</taxon>
        <taxon>Magnoliopsida</taxon>
        <taxon>Liliopsida</taxon>
        <taxon>Dioscoreales</taxon>
        <taxon>Dioscoreaceae</taxon>
        <taxon>Dioscorea</taxon>
    </lineage>
</organism>
<proteinExistence type="predicted"/>
<sequence>MGGYMLFLTANTYFYFLSVFVGSVMSGVLYLTPLRTFYGVYNLKGGIEELTPAPYIMSLLNCMLRIYYASIKGSGYIVFLIISIFGCFFNVIYIIVYLIYTPKKVKMYTGIWIMILDVGVFSLILLLTLLLWRGEERIHVLANSRDFELYMTCVQIYIQWQVYKTRSVTCMPFYDPLLTTVGAALWLADAILMKNVKIAVPNASSLIFGVIQMAIYV</sequence>
<dbReference type="EMBL" id="CM037024">
    <property type="protein sequence ID" value="KAH7664070.1"/>
    <property type="molecule type" value="Genomic_DNA"/>
</dbReference>
<evidence type="ECO:0000313" key="2">
    <source>
        <dbReference type="Proteomes" id="UP000827976"/>
    </source>
</evidence>
<keyword evidence="2" id="KW-1185">Reference proteome</keyword>
<gene>
    <name evidence="1" type="ORF">IHE45_14G096500</name>
</gene>
<dbReference type="Proteomes" id="UP000827976">
    <property type="component" value="Chromosome 14"/>
</dbReference>
<feature type="non-terminal residue" evidence="1">
    <location>
        <position position="217"/>
    </location>
</feature>
<evidence type="ECO:0000313" key="1">
    <source>
        <dbReference type="EMBL" id="KAH7664070.1"/>
    </source>
</evidence>
<comment type="caution">
    <text evidence="1">The sequence shown here is derived from an EMBL/GenBank/DDBJ whole genome shotgun (WGS) entry which is preliminary data.</text>
</comment>
<name>A0ACB7UTI9_DIOAL</name>
<protein>
    <submittedName>
        <fullName evidence="1">Bidirectional sugar transporter SWEET10-like protein</fullName>
    </submittedName>
</protein>